<dbReference type="OrthoDB" id="1682554at2"/>
<dbReference type="RefSeq" id="WP_013840967.1">
    <property type="nucleotide sequence ID" value="NC_015589.1"/>
</dbReference>
<accession>F6DJY2</accession>
<evidence type="ECO:0000313" key="2">
    <source>
        <dbReference type="Proteomes" id="UP000009234"/>
    </source>
</evidence>
<reference evidence="2" key="1">
    <citation type="submission" date="2011-05" db="EMBL/GenBank/DDBJ databases">
        <title>Complete sequence of Desulfotomaculum ruminis DSM 2154.</title>
        <authorList>
            <person name="Lucas S."/>
            <person name="Copeland A."/>
            <person name="Lapidus A."/>
            <person name="Cheng J.-F."/>
            <person name="Goodwin L."/>
            <person name="Pitluck S."/>
            <person name="Lu M."/>
            <person name="Detter J.C."/>
            <person name="Han C."/>
            <person name="Tapia R."/>
            <person name="Land M."/>
            <person name="Hauser L."/>
            <person name="Kyrpides N."/>
            <person name="Ivanova N."/>
            <person name="Mikhailova N."/>
            <person name="Pagani I."/>
            <person name="Stams A.J.M."/>
            <person name="Plugge C.M."/>
            <person name="Muyzer G."/>
            <person name="Kuever J."/>
            <person name="Parshina S.N."/>
            <person name="Ivanova A.E."/>
            <person name="Nazina T.N."/>
            <person name="Brambilla E."/>
            <person name="Spring S."/>
            <person name="Klenk H.-P."/>
            <person name="Woyke T."/>
        </authorList>
    </citation>
    <scope>NUCLEOTIDE SEQUENCE [LARGE SCALE GENOMIC DNA]</scope>
    <source>
        <strain evidence="2">ATCC 23193 / DSM 2154 / NCIB 8452 / DL</strain>
    </source>
</reference>
<organism evidence="1 2">
    <name type="scientific">Desulforamulus ruminis (strain ATCC 23193 / DSM 2154 / NCIMB 8452 / DL)</name>
    <name type="common">Desulfotomaculum ruminis</name>
    <dbReference type="NCBI Taxonomy" id="696281"/>
    <lineage>
        <taxon>Bacteria</taxon>
        <taxon>Bacillati</taxon>
        <taxon>Bacillota</taxon>
        <taxon>Clostridia</taxon>
        <taxon>Eubacteriales</taxon>
        <taxon>Peptococcaceae</taxon>
        <taxon>Desulforamulus</taxon>
    </lineage>
</organism>
<sequence length="130" mass="13998">MTLPQGQRAILAYFPSSTRAESAVKELKTMGVREVRIDRISKFGQTTNSERNNPINDAETLTGLTLFSADTSRFLDNDARVLMAADPSVSGMAADDYGTAGGKSFLVTVVTREEMGDKAAEVLKKYGGSL</sequence>
<dbReference type="Proteomes" id="UP000009234">
    <property type="component" value="Chromosome"/>
</dbReference>
<reference evidence="1 2" key="2">
    <citation type="journal article" date="2012" name="Stand. Genomic Sci.">
        <title>Complete genome sequence of the sulfate-reducing firmicute Desulfotomaculum ruminis type strain (DL(T)).</title>
        <authorList>
            <person name="Spring S."/>
            <person name="Visser M."/>
            <person name="Lu M."/>
            <person name="Copeland A."/>
            <person name="Lapidus A."/>
            <person name="Lucas S."/>
            <person name="Cheng J.F."/>
            <person name="Han C."/>
            <person name="Tapia R."/>
            <person name="Goodwin L.A."/>
            <person name="Pitluck S."/>
            <person name="Ivanova N."/>
            <person name="Land M."/>
            <person name="Hauser L."/>
            <person name="Larimer F."/>
            <person name="Rohde M."/>
            <person name="Goker M."/>
            <person name="Detter J.C."/>
            <person name="Kyrpides N.C."/>
            <person name="Woyke T."/>
            <person name="Schaap P.J."/>
            <person name="Plugge C.M."/>
            <person name="Muyzer G."/>
            <person name="Kuever J."/>
            <person name="Pereira I.A."/>
            <person name="Parshina S.N."/>
            <person name="Bernier-Latmani R."/>
            <person name="Stams A.J."/>
            <person name="Klenk H.P."/>
        </authorList>
    </citation>
    <scope>NUCLEOTIDE SEQUENCE [LARGE SCALE GENOMIC DNA]</scope>
    <source>
        <strain evidence="2">ATCC 23193 / DSM 2154 / NCIB 8452 / DL</strain>
    </source>
</reference>
<dbReference type="STRING" id="696281.Desru_0920"/>
<dbReference type="AlphaFoldDB" id="F6DJY2"/>
<keyword evidence="2" id="KW-1185">Reference proteome</keyword>
<proteinExistence type="predicted"/>
<dbReference type="EMBL" id="CP002780">
    <property type="protein sequence ID" value="AEG59196.1"/>
    <property type="molecule type" value="Genomic_DNA"/>
</dbReference>
<evidence type="ECO:0000313" key="1">
    <source>
        <dbReference type="EMBL" id="AEG59196.1"/>
    </source>
</evidence>
<protein>
    <submittedName>
        <fullName evidence="1">Uncharacterized protein</fullName>
    </submittedName>
</protein>
<name>F6DJY2_DESRL</name>
<dbReference type="KEGG" id="dru:Desru_0920"/>
<gene>
    <name evidence="1" type="ordered locus">Desru_0920</name>
</gene>
<dbReference type="eggNOG" id="ENOG5032T7A">
    <property type="taxonomic scope" value="Bacteria"/>
</dbReference>
<dbReference type="HOGENOM" id="CLU_134920_0_0_9"/>